<dbReference type="InterPro" id="IPR009057">
    <property type="entry name" value="Homeodomain-like_sf"/>
</dbReference>
<keyword evidence="1" id="KW-0805">Transcription regulation</keyword>
<proteinExistence type="predicted"/>
<dbReference type="InterPro" id="IPR018060">
    <property type="entry name" value="HTH_AraC"/>
</dbReference>
<dbReference type="PROSITE" id="PS01124">
    <property type="entry name" value="HTH_ARAC_FAMILY_2"/>
    <property type="match status" value="1"/>
</dbReference>
<evidence type="ECO:0000256" key="1">
    <source>
        <dbReference type="ARBA" id="ARBA00023015"/>
    </source>
</evidence>
<evidence type="ECO:0000313" key="6">
    <source>
        <dbReference type="Proteomes" id="UP000053923"/>
    </source>
</evidence>
<gene>
    <name evidence="5" type="ORF">ADL12_23145</name>
</gene>
<dbReference type="AlphaFoldDB" id="A0A117MRQ6"/>
<organism evidence="5 6">
    <name type="scientific">Streptomyces regalis</name>
    <dbReference type="NCBI Taxonomy" id="68262"/>
    <lineage>
        <taxon>Bacteria</taxon>
        <taxon>Bacillati</taxon>
        <taxon>Actinomycetota</taxon>
        <taxon>Actinomycetes</taxon>
        <taxon>Kitasatosporales</taxon>
        <taxon>Streptomycetaceae</taxon>
        <taxon>Streptomyces</taxon>
    </lineage>
</organism>
<dbReference type="PANTHER" id="PTHR46796:SF6">
    <property type="entry name" value="ARAC SUBFAMILY"/>
    <property type="match status" value="1"/>
</dbReference>
<protein>
    <recommendedName>
        <fullName evidence="4">HTH araC/xylS-type domain-containing protein</fullName>
    </recommendedName>
</protein>
<dbReference type="InterPro" id="IPR050204">
    <property type="entry name" value="AraC_XylS_family_regulators"/>
</dbReference>
<evidence type="ECO:0000259" key="4">
    <source>
        <dbReference type="PROSITE" id="PS01124"/>
    </source>
</evidence>
<accession>A0A117MRQ6</accession>
<dbReference type="PANTHER" id="PTHR46796">
    <property type="entry name" value="HTH-TYPE TRANSCRIPTIONAL ACTIVATOR RHAS-RELATED"/>
    <property type="match status" value="1"/>
</dbReference>
<dbReference type="SUPFAM" id="SSF46689">
    <property type="entry name" value="Homeodomain-like"/>
    <property type="match status" value="2"/>
</dbReference>
<keyword evidence="3" id="KW-0804">Transcription</keyword>
<dbReference type="EMBL" id="LLZG01000231">
    <property type="protein sequence ID" value="KUL32107.1"/>
    <property type="molecule type" value="Genomic_DNA"/>
</dbReference>
<comment type="caution">
    <text evidence="5">The sequence shown here is derived from an EMBL/GenBank/DDBJ whole genome shotgun (WGS) entry which is preliminary data.</text>
</comment>
<dbReference type="GO" id="GO:0043565">
    <property type="term" value="F:sequence-specific DNA binding"/>
    <property type="evidence" value="ECO:0007669"/>
    <property type="project" value="InterPro"/>
</dbReference>
<sequence>MSDGTPMYGPDMPDRNSKITWRVPLAEPPLIADLGIGLHGVDSQVDDWCLPDLWSLHLYGYTGELEVCGTVIPIAPGLVSLVPPGVSTRYRYRGTSRHLFAHIRLPAQADEDCPELPVMLDCGTDLPRIRDRFETALETRPRLPHLARAEVWSLLSLLAARQSSRYDDVSGLHPAVRAVLSHIEAHLSDPMSVASLARGVGLSHNHLTRLFRAQLGTTVVAHIRNRRMHRAHHLLTRTALSVKSVAPMVGFTDLQTFNKAFRKVYGVAPRVIRDRVVNHPFEEDAAPAVALDLSYSQGR</sequence>
<dbReference type="Pfam" id="PF12833">
    <property type="entry name" value="HTH_18"/>
    <property type="match status" value="1"/>
</dbReference>
<evidence type="ECO:0000256" key="3">
    <source>
        <dbReference type="ARBA" id="ARBA00023163"/>
    </source>
</evidence>
<keyword evidence="6" id="KW-1185">Reference proteome</keyword>
<dbReference type="Proteomes" id="UP000053923">
    <property type="component" value="Unassembled WGS sequence"/>
</dbReference>
<dbReference type="GO" id="GO:0003700">
    <property type="term" value="F:DNA-binding transcription factor activity"/>
    <property type="evidence" value="ECO:0007669"/>
    <property type="project" value="InterPro"/>
</dbReference>
<name>A0A117MRQ6_9ACTN</name>
<feature type="domain" description="HTH araC/xylS-type" evidence="4">
    <location>
        <begin position="177"/>
        <end position="275"/>
    </location>
</feature>
<keyword evidence="2" id="KW-0238">DNA-binding</keyword>
<reference evidence="6" key="1">
    <citation type="submission" date="2015-10" db="EMBL/GenBank/DDBJ databases">
        <authorList>
            <person name="Ju K.-S."/>
            <person name="Doroghazi J.R."/>
            <person name="Metcalf W.W."/>
        </authorList>
    </citation>
    <scope>NUCLEOTIDE SEQUENCE [LARGE SCALE GENOMIC DNA]</scope>
    <source>
        <strain evidence="6">NRRL 3151</strain>
    </source>
</reference>
<evidence type="ECO:0000313" key="5">
    <source>
        <dbReference type="EMBL" id="KUL32107.1"/>
    </source>
</evidence>
<dbReference type="SMART" id="SM00342">
    <property type="entry name" value="HTH_ARAC"/>
    <property type="match status" value="1"/>
</dbReference>
<evidence type="ECO:0000256" key="2">
    <source>
        <dbReference type="ARBA" id="ARBA00023125"/>
    </source>
</evidence>
<dbReference type="Gene3D" id="1.10.10.60">
    <property type="entry name" value="Homeodomain-like"/>
    <property type="match status" value="1"/>
</dbReference>